<gene>
    <name evidence="3" type="ORF">DW740_17620</name>
</gene>
<dbReference type="PROSITE" id="PS50943">
    <property type="entry name" value="HTH_CROC1"/>
    <property type="match status" value="1"/>
</dbReference>
<dbReference type="Gene3D" id="1.10.260.40">
    <property type="entry name" value="lambda repressor-like DNA-binding domains"/>
    <property type="match status" value="1"/>
</dbReference>
<dbReference type="SUPFAM" id="SSF47413">
    <property type="entry name" value="lambda repressor-like DNA-binding domains"/>
    <property type="match status" value="1"/>
</dbReference>
<name>A0A414IZD4_9FIRM</name>
<keyword evidence="1" id="KW-0238">DNA-binding</keyword>
<dbReference type="InterPro" id="IPR001387">
    <property type="entry name" value="Cro/C1-type_HTH"/>
</dbReference>
<dbReference type="EMBL" id="QSKF01000033">
    <property type="protein sequence ID" value="RHE35688.1"/>
    <property type="molecule type" value="Genomic_DNA"/>
</dbReference>
<dbReference type="Proteomes" id="UP000283745">
    <property type="component" value="Unassembled WGS sequence"/>
</dbReference>
<dbReference type="AlphaFoldDB" id="A0A414IZD4"/>
<dbReference type="Pfam" id="PF01381">
    <property type="entry name" value="HTH_3"/>
    <property type="match status" value="1"/>
</dbReference>
<evidence type="ECO:0000313" key="3">
    <source>
        <dbReference type="EMBL" id="RHE35688.1"/>
    </source>
</evidence>
<dbReference type="SMART" id="SM00530">
    <property type="entry name" value="HTH_XRE"/>
    <property type="match status" value="1"/>
</dbReference>
<dbReference type="InterPro" id="IPR010982">
    <property type="entry name" value="Lambda_DNA-bd_dom_sf"/>
</dbReference>
<evidence type="ECO:0000313" key="4">
    <source>
        <dbReference type="Proteomes" id="UP000283745"/>
    </source>
</evidence>
<accession>A0A414IZD4</accession>
<dbReference type="RefSeq" id="WP_072521485.1">
    <property type="nucleotide sequence ID" value="NZ_CABJFK010000033.1"/>
</dbReference>
<proteinExistence type="predicted"/>
<dbReference type="PANTHER" id="PTHR46558:SF11">
    <property type="entry name" value="HTH-TYPE TRANSCRIPTIONAL REGULATOR XRE"/>
    <property type="match status" value="1"/>
</dbReference>
<evidence type="ECO:0000256" key="1">
    <source>
        <dbReference type="ARBA" id="ARBA00023125"/>
    </source>
</evidence>
<feature type="domain" description="HTH cro/C1-type" evidence="2">
    <location>
        <begin position="23"/>
        <end position="76"/>
    </location>
</feature>
<dbReference type="CDD" id="cd00093">
    <property type="entry name" value="HTH_XRE"/>
    <property type="match status" value="1"/>
</dbReference>
<dbReference type="PANTHER" id="PTHR46558">
    <property type="entry name" value="TRACRIPTIONAL REGULATORY PROTEIN-RELATED-RELATED"/>
    <property type="match status" value="1"/>
</dbReference>
<sequence>MKISNNIPIIEHEDVINTFTKNLKKKRKEKGYTQRQLADILDVTLKTYRSWEKNTLPKTLELINLSTILDCDVDFLLGRLQSDTHFQAYIDKTYALSPDAFQKLSILNMYQIRKENSTYREIATDWNIILDYLITTENGNLLLDQIRQYATSCNTNISNSYCYHALLTGKEKHGRNTIKDLNSLSAILKSLDELQIYMSNLNVEKYRAKFYDLKATFLETENISNKKAPNTSPDSP</sequence>
<reference evidence="3 4" key="1">
    <citation type="submission" date="2018-08" db="EMBL/GenBank/DDBJ databases">
        <title>A genome reference for cultivated species of the human gut microbiota.</title>
        <authorList>
            <person name="Zou Y."/>
            <person name="Xue W."/>
            <person name="Luo G."/>
        </authorList>
    </citation>
    <scope>NUCLEOTIDE SEQUENCE [LARGE SCALE GENOMIC DNA]</scope>
    <source>
        <strain evidence="3 4">AM28-23</strain>
    </source>
</reference>
<dbReference type="GO" id="GO:0003677">
    <property type="term" value="F:DNA binding"/>
    <property type="evidence" value="ECO:0007669"/>
    <property type="project" value="UniProtKB-KW"/>
</dbReference>
<protein>
    <submittedName>
        <fullName evidence="3">XRE family transcriptional regulator</fullName>
    </submittedName>
</protein>
<organism evidence="3 4">
    <name type="scientific">Blautia obeum</name>
    <dbReference type="NCBI Taxonomy" id="40520"/>
    <lineage>
        <taxon>Bacteria</taxon>
        <taxon>Bacillati</taxon>
        <taxon>Bacillota</taxon>
        <taxon>Clostridia</taxon>
        <taxon>Lachnospirales</taxon>
        <taxon>Lachnospiraceae</taxon>
        <taxon>Blautia</taxon>
    </lineage>
</organism>
<comment type="caution">
    <text evidence="3">The sequence shown here is derived from an EMBL/GenBank/DDBJ whole genome shotgun (WGS) entry which is preliminary data.</text>
</comment>
<evidence type="ECO:0000259" key="2">
    <source>
        <dbReference type="PROSITE" id="PS50943"/>
    </source>
</evidence>